<keyword evidence="3" id="KW-0176">Collagen</keyword>
<feature type="domain" description="CTHRC1 C-terminal" evidence="1">
    <location>
        <begin position="2"/>
        <end position="98"/>
    </location>
</feature>
<dbReference type="Pfam" id="PF25815">
    <property type="entry name" value="CTHRC1_C"/>
    <property type="match status" value="1"/>
</dbReference>
<dbReference type="KEGG" id="lak:106166553"/>
<dbReference type="AlphaFoldDB" id="A0A1S3IRB1"/>
<keyword evidence="2" id="KW-1185">Reference proteome</keyword>
<proteinExistence type="predicted"/>
<dbReference type="InterPro" id="IPR057873">
    <property type="entry name" value="CTHRC1_C"/>
</dbReference>
<reference evidence="3" key="1">
    <citation type="submission" date="2025-08" db="UniProtKB">
        <authorList>
            <consortium name="RefSeq"/>
        </authorList>
    </citation>
    <scope>IDENTIFICATION</scope>
    <source>
        <tissue evidence="3">Gonads</tissue>
    </source>
</reference>
<dbReference type="Proteomes" id="UP000085678">
    <property type="component" value="Unplaced"/>
</dbReference>
<gene>
    <name evidence="3" type="primary">LOC106166553</name>
</gene>
<dbReference type="InParanoid" id="A0A1S3IRB1"/>
<evidence type="ECO:0000259" key="1">
    <source>
        <dbReference type="Pfam" id="PF25815"/>
    </source>
</evidence>
<sequence>MSASSGLRLYMNGVAMTSTNGGTCAKWKFLYNGGACPEANHDINGLYLQAHTYQHMMPISVSGICRGLGAGNLAITLDCESCANRQIINPVTGWETTLSVTAEEVELA</sequence>
<protein>
    <submittedName>
        <fullName evidence="3">Collagen triple helix repeat-containing protein 1</fullName>
    </submittedName>
</protein>
<accession>A0A1S3IRB1</accession>
<evidence type="ECO:0000313" key="2">
    <source>
        <dbReference type="Proteomes" id="UP000085678"/>
    </source>
</evidence>
<dbReference type="GeneID" id="106166553"/>
<evidence type="ECO:0000313" key="3">
    <source>
        <dbReference type="RefSeq" id="XP_013400608.1"/>
    </source>
</evidence>
<name>A0A1S3IRB1_LINAN</name>
<organism evidence="2 3">
    <name type="scientific">Lingula anatina</name>
    <name type="common">Brachiopod</name>
    <name type="synonym">Lingula unguis</name>
    <dbReference type="NCBI Taxonomy" id="7574"/>
    <lineage>
        <taxon>Eukaryota</taxon>
        <taxon>Metazoa</taxon>
        <taxon>Spiralia</taxon>
        <taxon>Lophotrochozoa</taxon>
        <taxon>Brachiopoda</taxon>
        <taxon>Linguliformea</taxon>
        <taxon>Lingulata</taxon>
        <taxon>Lingulida</taxon>
        <taxon>Linguloidea</taxon>
        <taxon>Lingulidae</taxon>
        <taxon>Lingula</taxon>
    </lineage>
</organism>
<dbReference type="GO" id="GO:0005581">
    <property type="term" value="C:collagen trimer"/>
    <property type="evidence" value="ECO:0007669"/>
    <property type="project" value="UniProtKB-KW"/>
</dbReference>
<dbReference type="RefSeq" id="XP_013400608.1">
    <property type="nucleotide sequence ID" value="XM_013545154.1"/>
</dbReference>